<dbReference type="Pfam" id="PF13649">
    <property type="entry name" value="Methyltransf_25"/>
    <property type="match status" value="1"/>
</dbReference>
<sequence length="254" mass="28969">MKRIRREACRYGEPGFDREYIEWGFHDRETQITEAQSVLRILNPETSARILDLACGIGTHAICWAKQGHQVTGVDISQTFIAEAKKAARREGVSVNFQVGDVKALDFTEEFDIVSWIEKPTFHHGMPEAIWGFLAADGHFIGDVRNPEHPRTRARTGNWRTWREEGGVFHLEAHETNEETGTRQDVWIRIDTEQGIIEEDSSTNDLRACVGRNLNTARDELTKAGFAEINLWTMEGVLFGGGEEPYWLWIVAKK</sequence>
<organism evidence="2">
    <name type="scientific">marine sediment metagenome</name>
    <dbReference type="NCBI Taxonomy" id="412755"/>
    <lineage>
        <taxon>unclassified sequences</taxon>
        <taxon>metagenomes</taxon>
        <taxon>ecological metagenomes</taxon>
    </lineage>
</organism>
<reference evidence="2" key="1">
    <citation type="journal article" date="2015" name="Nature">
        <title>Complex archaea that bridge the gap between prokaryotes and eukaryotes.</title>
        <authorList>
            <person name="Spang A."/>
            <person name="Saw J.H."/>
            <person name="Jorgensen S.L."/>
            <person name="Zaremba-Niedzwiedzka K."/>
            <person name="Martijn J."/>
            <person name="Lind A.E."/>
            <person name="van Eijk R."/>
            <person name="Schleper C."/>
            <person name="Guy L."/>
            <person name="Ettema T.J."/>
        </authorList>
    </citation>
    <scope>NUCLEOTIDE SEQUENCE</scope>
</reference>
<dbReference type="EMBL" id="LAZR01007936">
    <property type="protein sequence ID" value="KKM81953.1"/>
    <property type="molecule type" value="Genomic_DNA"/>
</dbReference>
<dbReference type="GO" id="GO:0008168">
    <property type="term" value="F:methyltransferase activity"/>
    <property type="evidence" value="ECO:0007669"/>
    <property type="project" value="TreeGrafter"/>
</dbReference>
<dbReference type="InterPro" id="IPR041698">
    <property type="entry name" value="Methyltransf_25"/>
</dbReference>
<proteinExistence type="predicted"/>
<dbReference type="PANTHER" id="PTHR43464">
    <property type="entry name" value="METHYLTRANSFERASE"/>
    <property type="match status" value="1"/>
</dbReference>
<gene>
    <name evidence="2" type="ORF">LCGC14_1324620</name>
</gene>
<dbReference type="AlphaFoldDB" id="A0A0F9KJ25"/>
<dbReference type="Gene3D" id="3.40.50.150">
    <property type="entry name" value="Vaccinia Virus protein VP39"/>
    <property type="match status" value="1"/>
</dbReference>
<name>A0A0F9KJ25_9ZZZZ</name>
<protein>
    <recommendedName>
        <fullName evidence="1">Methyltransferase domain-containing protein</fullName>
    </recommendedName>
</protein>
<dbReference type="CDD" id="cd02440">
    <property type="entry name" value="AdoMet_MTases"/>
    <property type="match status" value="1"/>
</dbReference>
<evidence type="ECO:0000259" key="1">
    <source>
        <dbReference type="Pfam" id="PF13649"/>
    </source>
</evidence>
<accession>A0A0F9KJ25</accession>
<dbReference type="InterPro" id="IPR029063">
    <property type="entry name" value="SAM-dependent_MTases_sf"/>
</dbReference>
<evidence type="ECO:0000313" key="2">
    <source>
        <dbReference type="EMBL" id="KKM81953.1"/>
    </source>
</evidence>
<comment type="caution">
    <text evidence="2">The sequence shown here is derived from an EMBL/GenBank/DDBJ whole genome shotgun (WGS) entry which is preliminary data.</text>
</comment>
<dbReference type="SUPFAM" id="SSF53335">
    <property type="entry name" value="S-adenosyl-L-methionine-dependent methyltransferases"/>
    <property type="match status" value="1"/>
</dbReference>
<feature type="domain" description="Methyltransferase" evidence="1">
    <location>
        <begin position="50"/>
        <end position="125"/>
    </location>
</feature>